<dbReference type="WBParaSite" id="SCUD_0000717201-mRNA-1">
    <property type="protein sequence ID" value="SCUD_0000717201-mRNA-1"/>
    <property type="gene ID" value="SCUD_0000717201"/>
</dbReference>
<feature type="coiled-coil region" evidence="1">
    <location>
        <begin position="95"/>
        <end position="129"/>
    </location>
</feature>
<keyword evidence="4" id="KW-1185">Reference proteome</keyword>
<protein>
    <submittedName>
        <fullName evidence="3 5">Uncharacterized protein</fullName>
    </submittedName>
</protein>
<proteinExistence type="predicted"/>
<sequence length="266" mass="30631">MILDDNNQQQQQQQRKEKEKEEEEALTHIHFNKHKFKKKEQPSTKLKTLQVLLKEEETTIEDNPKGIKVALTSACREVMSCDRNHHKKWISVVTLDNIQERKNKAAINNNRTRTEKAKAQAEYTEANETSINQSLNGICAYCADCLDIAFIHKHHKQRRIAASSGIQNARFVLFRTHQLDVPASRVRVPERTSILRRRCIPSALGTDNFYKMVIRDSQQEILHLDFILLGGHQQGIPVILREMMLPNGFGLVSPSFTVIEWNIVTA</sequence>
<name>A0A183JWS7_9TREM</name>
<keyword evidence="1" id="KW-0175">Coiled coil</keyword>
<evidence type="ECO:0000313" key="4">
    <source>
        <dbReference type="Proteomes" id="UP000279833"/>
    </source>
</evidence>
<dbReference type="EMBL" id="UZAK01032267">
    <property type="protein sequence ID" value="VDP25199.1"/>
    <property type="molecule type" value="Genomic_DNA"/>
</dbReference>
<accession>A0A183JWS7</accession>
<evidence type="ECO:0000256" key="1">
    <source>
        <dbReference type="SAM" id="Coils"/>
    </source>
</evidence>
<gene>
    <name evidence="3" type="ORF">SCUD_LOCUS7172</name>
</gene>
<feature type="region of interest" description="Disordered" evidence="2">
    <location>
        <begin position="1"/>
        <end position="23"/>
    </location>
</feature>
<evidence type="ECO:0000313" key="3">
    <source>
        <dbReference type="EMBL" id="VDP25199.1"/>
    </source>
</evidence>
<organism evidence="5">
    <name type="scientific">Schistosoma curassoni</name>
    <dbReference type="NCBI Taxonomy" id="6186"/>
    <lineage>
        <taxon>Eukaryota</taxon>
        <taxon>Metazoa</taxon>
        <taxon>Spiralia</taxon>
        <taxon>Lophotrochozoa</taxon>
        <taxon>Platyhelminthes</taxon>
        <taxon>Trematoda</taxon>
        <taxon>Digenea</taxon>
        <taxon>Strigeidida</taxon>
        <taxon>Schistosomatoidea</taxon>
        <taxon>Schistosomatidae</taxon>
        <taxon>Schistosoma</taxon>
    </lineage>
</organism>
<reference evidence="3 4" key="2">
    <citation type="submission" date="2018-11" db="EMBL/GenBank/DDBJ databases">
        <authorList>
            <consortium name="Pathogen Informatics"/>
        </authorList>
    </citation>
    <scope>NUCLEOTIDE SEQUENCE [LARGE SCALE GENOMIC DNA]</scope>
    <source>
        <strain evidence="3">Dakar</strain>
        <strain evidence="4">Dakar, Senegal</strain>
    </source>
</reference>
<reference evidence="5" key="1">
    <citation type="submission" date="2016-06" db="UniProtKB">
        <authorList>
            <consortium name="WormBaseParasite"/>
        </authorList>
    </citation>
    <scope>IDENTIFICATION</scope>
</reference>
<evidence type="ECO:0000313" key="5">
    <source>
        <dbReference type="WBParaSite" id="SCUD_0000717201-mRNA-1"/>
    </source>
</evidence>
<dbReference type="Proteomes" id="UP000279833">
    <property type="component" value="Unassembled WGS sequence"/>
</dbReference>
<dbReference type="AlphaFoldDB" id="A0A183JWS7"/>
<evidence type="ECO:0000256" key="2">
    <source>
        <dbReference type="SAM" id="MobiDB-lite"/>
    </source>
</evidence>